<evidence type="ECO:0000313" key="1">
    <source>
        <dbReference type="EMBL" id="SVA33751.1"/>
    </source>
</evidence>
<gene>
    <name evidence="1" type="ORF">METZ01_LOCUS86605</name>
</gene>
<proteinExistence type="predicted"/>
<name>A0A381V1B4_9ZZZZ</name>
<sequence>MQRGFYDNEFSPTHQKLYEIKSLIQELII</sequence>
<dbReference type="EMBL" id="UINC01007516">
    <property type="protein sequence ID" value="SVA33751.1"/>
    <property type="molecule type" value="Genomic_DNA"/>
</dbReference>
<protein>
    <submittedName>
        <fullName evidence="1">Uncharacterized protein</fullName>
    </submittedName>
</protein>
<dbReference type="AlphaFoldDB" id="A0A381V1B4"/>
<accession>A0A381V1B4</accession>
<organism evidence="1">
    <name type="scientific">marine metagenome</name>
    <dbReference type="NCBI Taxonomy" id="408172"/>
    <lineage>
        <taxon>unclassified sequences</taxon>
        <taxon>metagenomes</taxon>
        <taxon>ecological metagenomes</taxon>
    </lineage>
</organism>
<reference evidence="1" key="1">
    <citation type="submission" date="2018-05" db="EMBL/GenBank/DDBJ databases">
        <authorList>
            <person name="Lanie J.A."/>
            <person name="Ng W.-L."/>
            <person name="Kazmierczak K.M."/>
            <person name="Andrzejewski T.M."/>
            <person name="Davidsen T.M."/>
            <person name="Wayne K.J."/>
            <person name="Tettelin H."/>
            <person name="Glass J.I."/>
            <person name="Rusch D."/>
            <person name="Podicherti R."/>
            <person name="Tsui H.-C.T."/>
            <person name="Winkler M.E."/>
        </authorList>
    </citation>
    <scope>NUCLEOTIDE SEQUENCE</scope>
</reference>